<feature type="compositionally biased region" description="Gly residues" evidence="5">
    <location>
        <begin position="582"/>
        <end position="596"/>
    </location>
</feature>
<organism evidence="8 9">
    <name type="scientific">Morchella conica CCBAS932</name>
    <dbReference type="NCBI Taxonomy" id="1392247"/>
    <lineage>
        <taxon>Eukaryota</taxon>
        <taxon>Fungi</taxon>
        <taxon>Dikarya</taxon>
        <taxon>Ascomycota</taxon>
        <taxon>Pezizomycotina</taxon>
        <taxon>Pezizomycetes</taxon>
        <taxon>Pezizales</taxon>
        <taxon>Morchellaceae</taxon>
        <taxon>Morchella</taxon>
    </lineage>
</organism>
<dbReference type="InterPro" id="IPR054076">
    <property type="entry name" value="ZUO1-like_ZHD"/>
</dbReference>
<dbReference type="PROSITE" id="PS50157">
    <property type="entry name" value="ZINC_FINGER_C2H2_2"/>
    <property type="match status" value="1"/>
</dbReference>
<feature type="compositionally biased region" description="Basic residues" evidence="5">
    <location>
        <begin position="597"/>
        <end position="607"/>
    </location>
</feature>
<dbReference type="InterPro" id="IPR001623">
    <property type="entry name" value="DnaJ_domain"/>
</dbReference>
<dbReference type="Gene3D" id="1.10.287.110">
    <property type="entry name" value="DnaJ domain"/>
    <property type="match status" value="1"/>
</dbReference>
<feature type="compositionally biased region" description="Gly residues" evidence="5">
    <location>
        <begin position="99"/>
        <end position="114"/>
    </location>
</feature>
<evidence type="ECO:0000256" key="4">
    <source>
        <dbReference type="PROSITE-ProRule" id="PRU00042"/>
    </source>
</evidence>
<reference evidence="8 9" key="1">
    <citation type="journal article" date="2018" name="Nat. Ecol. Evol.">
        <title>Pezizomycetes genomes reveal the molecular basis of ectomycorrhizal truffle lifestyle.</title>
        <authorList>
            <person name="Murat C."/>
            <person name="Payen T."/>
            <person name="Noel B."/>
            <person name="Kuo A."/>
            <person name="Morin E."/>
            <person name="Chen J."/>
            <person name="Kohler A."/>
            <person name="Krizsan K."/>
            <person name="Balestrini R."/>
            <person name="Da Silva C."/>
            <person name="Montanini B."/>
            <person name="Hainaut M."/>
            <person name="Levati E."/>
            <person name="Barry K.W."/>
            <person name="Belfiori B."/>
            <person name="Cichocki N."/>
            <person name="Clum A."/>
            <person name="Dockter R.B."/>
            <person name="Fauchery L."/>
            <person name="Guy J."/>
            <person name="Iotti M."/>
            <person name="Le Tacon F."/>
            <person name="Lindquist E.A."/>
            <person name="Lipzen A."/>
            <person name="Malagnac F."/>
            <person name="Mello A."/>
            <person name="Molinier V."/>
            <person name="Miyauchi S."/>
            <person name="Poulain J."/>
            <person name="Riccioni C."/>
            <person name="Rubini A."/>
            <person name="Sitrit Y."/>
            <person name="Splivallo R."/>
            <person name="Traeger S."/>
            <person name="Wang M."/>
            <person name="Zifcakova L."/>
            <person name="Wipf D."/>
            <person name="Zambonelli A."/>
            <person name="Paolocci F."/>
            <person name="Nowrousian M."/>
            <person name="Ottonello S."/>
            <person name="Baldrian P."/>
            <person name="Spatafora J.W."/>
            <person name="Henrissat B."/>
            <person name="Nagy L.G."/>
            <person name="Aury J.M."/>
            <person name="Wincker P."/>
            <person name="Grigoriev I.V."/>
            <person name="Bonfante P."/>
            <person name="Martin F.M."/>
        </authorList>
    </citation>
    <scope>NUCLEOTIDE SEQUENCE [LARGE SCALE GENOMIC DNA]</scope>
    <source>
        <strain evidence="8 9">CCBAS932</strain>
    </source>
</reference>
<dbReference type="PRINTS" id="PR00625">
    <property type="entry name" value="JDOMAIN"/>
</dbReference>
<evidence type="ECO:0000313" key="9">
    <source>
        <dbReference type="Proteomes" id="UP000277580"/>
    </source>
</evidence>
<evidence type="ECO:0000256" key="1">
    <source>
        <dbReference type="ARBA" id="ARBA00022723"/>
    </source>
</evidence>
<dbReference type="AlphaFoldDB" id="A0A3N4L4H2"/>
<dbReference type="SUPFAM" id="SSF57667">
    <property type="entry name" value="beta-beta-alpha zinc fingers"/>
    <property type="match status" value="1"/>
</dbReference>
<feature type="compositionally biased region" description="Basic and acidic residues" evidence="5">
    <location>
        <begin position="436"/>
        <end position="452"/>
    </location>
</feature>
<feature type="compositionally biased region" description="Acidic residues" evidence="5">
    <location>
        <begin position="311"/>
        <end position="343"/>
    </location>
</feature>
<sequence length="607" mass="66943">MGQGSSAESDPSGAAAPETTVKTCYYELLGVARDATQDDIKKAYKKKALEFHPDRNYNDTERATRLFTEVQAAYEVISDPQERAWYDSHRDAILRNDDVGGGGGGGGGAGGSGGVTSVTTTEDVMRWFSMFGRKLSYEPSHPQSFFVVVGQAFAKLAEEEVAAAEWEGLDPVNYPGFGGANSGYADWVKAFYVEWGNFRTAKTFSWCDVYRYSDAPDRRVKRMMEAENKKLRDAAIREFNDIVRSFVTFVRKRDPRYTPNNQTEKQRQEALLAASKEQAARQRAENAAKLRNYKAADWTNVPEHAFDELYDSESDDDNAADEDGEEQAEEDEEEEEGEEELEEEPRRYECIVCKKVFAKEGPMLDHERSQKHAKAVWELKKQMRKENKEFDLDRDVRGWKKPEEFKPIDDDDEDGEEYLSAEEEEEEDGLPADEEEKAKSPKEEKGEPKKPLEPTSTPTANTKPPTTTSPTPSEEEDSDLDNDDYVSTAAFTARLRGATTPPTSDLSNLTLTTNSDDDGSSKPAAQKLGKAKAKKAKRAAAAAEEKGGKPNTCAVCKQSFPSNTKMFNHLRDNPSHAVPVAGAGGAGVGGGGSGGGKKGKGKGKGKK</sequence>
<dbReference type="InParanoid" id="A0A3N4L4H2"/>
<evidence type="ECO:0000256" key="2">
    <source>
        <dbReference type="ARBA" id="ARBA00022771"/>
    </source>
</evidence>
<feature type="domain" description="J" evidence="6">
    <location>
        <begin position="24"/>
        <end position="90"/>
    </location>
</feature>
<name>A0A3N4L4H2_9PEZI</name>
<dbReference type="OrthoDB" id="5894at2759"/>
<evidence type="ECO:0000313" key="8">
    <source>
        <dbReference type="EMBL" id="RPB17777.1"/>
    </source>
</evidence>
<evidence type="ECO:0000256" key="5">
    <source>
        <dbReference type="SAM" id="MobiDB-lite"/>
    </source>
</evidence>
<dbReference type="SUPFAM" id="SSF46565">
    <property type="entry name" value="Chaperone J-domain"/>
    <property type="match status" value="1"/>
</dbReference>
<feature type="region of interest" description="Disordered" evidence="5">
    <location>
        <begin position="96"/>
        <end position="115"/>
    </location>
</feature>
<keyword evidence="1" id="KW-0479">Metal-binding</keyword>
<dbReference type="PANTHER" id="PTHR44029">
    <property type="entry name" value="DNAJ HOMOLOG SUBFAMILY C MEMBER 21"/>
    <property type="match status" value="1"/>
</dbReference>
<proteinExistence type="predicted"/>
<dbReference type="CDD" id="cd06257">
    <property type="entry name" value="DnaJ"/>
    <property type="match status" value="1"/>
</dbReference>
<feature type="region of interest" description="Disordered" evidence="5">
    <location>
        <begin position="381"/>
        <end position="607"/>
    </location>
</feature>
<feature type="compositionally biased region" description="Basic residues" evidence="5">
    <location>
        <begin position="529"/>
        <end position="538"/>
    </location>
</feature>
<keyword evidence="3" id="KW-0862">Zinc</keyword>
<dbReference type="SMART" id="SM00271">
    <property type="entry name" value="DnaJ"/>
    <property type="match status" value="1"/>
</dbReference>
<dbReference type="Gene3D" id="3.30.160.60">
    <property type="entry name" value="Classic Zinc Finger"/>
    <property type="match status" value="1"/>
</dbReference>
<dbReference type="InterPro" id="IPR036869">
    <property type="entry name" value="J_dom_sf"/>
</dbReference>
<dbReference type="Pfam" id="PF00226">
    <property type="entry name" value="DnaJ"/>
    <property type="match status" value="1"/>
</dbReference>
<feature type="domain" description="C2H2-type" evidence="7">
    <location>
        <begin position="348"/>
        <end position="373"/>
    </location>
</feature>
<dbReference type="FunFam" id="1.10.287.110:FF:000046">
    <property type="entry name" value="dnaJ homolog subfamily C member 21"/>
    <property type="match status" value="1"/>
</dbReference>
<feature type="region of interest" description="Disordered" evidence="5">
    <location>
        <begin position="311"/>
        <end position="345"/>
    </location>
</feature>
<dbReference type="SMART" id="SM00355">
    <property type="entry name" value="ZnF_C2H2"/>
    <property type="match status" value="2"/>
</dbReference>
<dbReference type="InterPro" id="IPR013087">
    <property type="entry name" value="Znf_C2H2_type"/>
</dbReference>
<keyword evidence="9" id="KW-1185">Reference proteome</keyword>
<evidence type="ECO:0000259" key="7">
    <source>
        <dbReference type="PROSITE" id="PS50157"/>
    </source>
</evidence>
<feature type="compositionally biased region" description="Low complexity" evidence="5">
    <location>
        <begin position="453"/>
        <end position="472"/>
    </location>
</feature>
<dbReference type="InterPro" id="IPR051964">
    <property type="entry name" value="Chaperone_stress_response"/>
</dbReference>
<dbReference type="GO" id="GO:0008270">
    <property type="term" value="F:zinc ion binding"/>
    <property type="evidence" value="ECO:0007669"/>
    <property type="project" value="UniProtKB-KW"/>
</dbReference>
<evidence type="ECO:0000256" key="3">
    <source>
        <dbReference type="ARBA" id="ARBA00022833"/>
    </source>
</evidence>
<dbReference type="FunCoup" id="A0A3N4L4H2">
    <property type="interactions" value="875"/>
</dbReference>
<feature type="compositionally biased region" description="Low complexity" evidence="5">
    <location>
        <begin position="499"/>
        <end position="514"/>
    </location>
</feature>
<protein>
    <submittedName>
        <fullName evidence="8">DnaJ-domain-containing protein</fullName>
    </submittedName>
</protein>
<dbReference type="Pfam" id="PF12874">
    <property type="entry name" value="zf-met"/>
    <property type="match status" value="1"/>
</dbReference>
<feature type="compositionally biased region" description="Basic and acidic residues" evidence="5">
    <location>
        <begin position="381"/>
        <end position="408"/>
    </location>
</feature>
<feature type="compositionally biased region" description="Acidic residues" evidence="5">
    <location>
        <begin position="473"/>
        <end position="484"/>
    </location>
</feature>
<dbReference type="GO" id="GO:0005737">
    <property type="term" value="C:cytoplasm"/>
    <property type="evidence" value="ECO:0007669"/>
    <property type="project" value="TreeGrafter"/>
</dbReference>
<accession>A0A3N4L4H2</accession>
<gene>
    <name evidence="8" type="ORF">P167DRAFT_556215</name>
</gene>
<dbReference type="PROSITE" id="PS00028">
    <property type="entry name" value="ZINC_FINGER_C2H2_1"/>
    <property type="match status" value="1"/>
</dbReference>
<dbReference type="PANTHER" id="PTHR44029:SF1">
    <property type="entry name" value="DNAJ HOMOLOG SUBFAMILY C MEMBER 21"/>
    <property type="match status" value="1"/>
</dbReference>
<dbReference type="EMBL" id="ML119105">
    <property type="protein sequence ID" value="RPB17777.1"/>
    <property type="molecule type" value="Genomic_DNA"/>
</dbReference>
<dbReference type="InterPro" id="IPR036236">
    <property type="entry name" value="Znf_C2H2_sf"/>
</dbReference>
<evidence type="ECO:0000259" key="6">
    <source>
        <dbReference type="PROSITE" id="PS50076"/>
    </source>
</evidence>
<dbReference type="STRING" id="1392247.A0A3N4L4H2"/>
<dbReference type="PROSITE" id="PS50076">
    <property type="entry name" value="DNAJ_2"/>
    <property type="match status" value="1"/>
</dbReference>
<dbReference type="Pfam" id="PF21884">
    <property type="entry name" value="ZUO1-like_ZHD"/>
    <property type="match status" value="1"/>
</dbReference>
<dbReference type="Proteomes" id="UP000277580">
    <property type="component" value="Unassembled WGS sequence"/>
</dbReference>
<keyword evidence="2 4" id="KW-0863">Zinc-finger</keyword>
<feature type="compositionally biased region" description="Acidic residues" evidence="5">
    <location>
        <begin position="409"/>
        <end position="435"/>
    </location>
</feature>